<comment type="similarity">
    <text evidence="1">Belongs to the HSP15 family.</text>
</comment>
<dbReference type="eggNOG" id="COG1188">
    <property type="taxonomic scope" value="Bacteria"/>
</dbReference>
<dbReference type="AlphaFoldDB" id="Q01Z85"/>
<gene>
    <name evidence="7" type="ordered locus">Acid_4065</name>
</gene>
<dbReference type="PROSITE" id="PS50889">
    <property type="entry name" value="S4"/>
    <property type="match status" value="1"/>
</dbReference>
<dbReference type="GO" id="GO:0003677">
    <property type="term" value="F:DNA binding"/>
    <property type="evidence" value="ECO:0007669"/>
    <property type="project" value="UniProtKB-KW"/>
</dbReference>
<dbReference type="SMART" id="SM00363">
    <property type="entry name" value="S4"/>
    <property type="match status" value="1"/>
</dbReference>
<dbReference type="InterPro" id="IPR036986">
    <property type="entry name" value="S4_RNA-bd_sf"/>
</dbReference>
<protein>
    <submittedName>
        <fullName evidence="7">RNA-binding S4 domain protein</fullName>
    </submittedName>
</protein>
<dbReference type="SUPFAM" id="SSF55174">
    <property type="entry name" value="Alpha-L RNA-binding motif"/>
    <property type="match status" value="1"/>
</dbReference>
<dbReference type="Pfam" id="PF01479">
    <property type="entry name" value="S4"/>
    <property type="match status" value="1"/>
</dbReference>
<evidence type="ECO:0000256" key="4">
    <source>
        <dbReference type="PROSITE-ProRule" id="PRU00182"/>
    </source>
</evidence>
<feature type="compositionally biased region" description="Basic residues" evidence="5">
    <location>
        <begin position="122"/>
        <end position="135"/>
    </location>
</feature>
<keyword evidence="3" id="KW-0238">DNA-binding</keyword>
<dbReference type="GO" id="GO:0034605">
    <property type="term" value="P:cellular response to heat"/>
    <property type="evidence" value="ECO:0007669"/>
    <property type="project" value="InterPro"/>
</dbReference>
<evidence type="ECO:0000256" key="2">
    <source>
        <dbReference type="ARBA" id="ARBA00022884"/>
    </source>
</evidence>
<dbReference type="GO" id="GO:0043023">
    <property type="term" value="F:ribosomal large subunit binding"/>
    <property type="evidence" value="ECO:0007669"/>
    <property type="project" value="InterPro"/>
</dbReference>
<dbReference type="Gene3D" id="3.10.290.10">
    <property type="entry name" value="RNA-binding S4 domain"/>
    <property type="match status" value="1"/>
</dbReference>
<evidence type="ECO:0000256" key="3">
    <source>
        <dbReference type="ARBA" id="ARBA00023125"/>
    </source>
</evidence>
<dbReference type="InterPro" id="IPR025708">
    <property type="entry name" value="HSP15"/>
</dbReference>
<feature type="domain" description="RNA-binding S4" evidence="6">
    <location>
        <begin position="13"/>
        <end position="70"/>
    </location>
</feature>
<sequence length="135" mass="15463">MRIIVENSPMDGVRMDKWLWAARFFKTRSLASKACELGRIESNGQPAKAAREVRAGDMLRVRNEGGDFEVLVLGVSDMRGPAALAQLLYRETEASRELRLKLAEERRMQPSFENTREGRPSKRDRRVMGRLRGRS</sequence>
<dbReference type="HOGENOM" id="CLU_101003_2_1_0"/>
<dbReference type="STRING" id="234267.Acid_4065"/>
<name>Q01Z85_SOLUE</name>
<evidence type="ECO:0000313" key="7">
    <source>
        <dbReference type="EMBL" id="ABJ85030.1"/>
    </source>
</evidence>
<evidence type="ECO:0000256" key="1">
    <source>
        <dbReference type="ARBA" id="ARBA00008396"/>
    </source>
</evidence>
<feature type="compositionally biased region" description="Basic and acidic residues" evidence="5">
    <location>
        <begin position="105"/>
        <end position="121"/>
    </location>
</feature>
<dbReference type="InterPro" id="IPR002942">
    <property type="entry name" value="S4_RNA-bd"/>
</dbReference>
<accession>Q01Z85</accession>
<dbReference type="GO" id="GO:0003727">
    <property type="term" value="F:single-stranded RNA binding"/>
    <property type="evidence" value="ECO:0007669"/>
    <property type="project" value="InterPro"/>
</dbReference>
<organism evidence="7">
    <name type="scientific">Solibacter usitatus (strain Ellin6076)</name>
    <dbReference type="NCBI Taxonomy" id="234267"/>
    <lineage>
        <taxon>Bacteria</taxon>
        <taxon>Pseudomonadati</taxon>
        <taxon>Acidobacteriota</taxon>
        <taxon>Terriglobia</taxon>
        <taxon>Bryobacterales</taxon>
        <taxon>Solibacteraceae</taxon>
        <taxon>Candidatus Solibacter</taxon>
    </lineage>
</organism>
<dbReference type="CDD" id="cd00165">
    <property type="entry name" value="S4"/>
    <property type="match status" value="1"/>
</dbReference>
<dbReference type="EMBL" id="CP000473">
    <property type="protein sequence ID" value="ABJ85030.1"/>
    <property type="molecule type" value="Genomic_DNA"/>
</dbReference>
<reference evidence="7" key="1">
    <citation type="submission" date="2006-10" db="EMBL/GenBank/DDBJ databases">
        <title>Complete sequence of Solibacter usitatus Ellin6076.</title>
        <authorList>
            <consortium name="US DOE Joint Genome Institute"/>
            <person name="Copeland A."/>
            <person name="Lucas S."/>
            <person name="Lapidus A."/>
            <person name="Barry K."/>
            <person name="Detter J.C."/>
            <person name="Glavina del Rio T."/>
            <person name="Hammon N."/>
            <person name="Israni S."/>
            <person name="Dalin E."/>
            <person name="Tice H."/>
            <person name="Pitluck S."/>
            <person name="Thompson L.S."/>
            <person name="Brettin T."/>
            <person name="Bruce D."/>
            <person name="Han C."/>
            <person name="Tapia R."/>
            <person name="Gilna P."/>
            <person name="Schmutz J."/>
            <person name="Larimer F."/>
            <person name="Land M."/>
            <person name="Hauser L."/>
            <person name="Kyrpides N."/>
            <person name="Mikhailova N."/>
            <person name="Janssen P.H."/>
            <person name="Kuske C.R."/>
            <person name="Richardson P."/>
        </authorList>
    </citation>
    <scope>NUCLEOTIDE SEQUENCE</scope>
    <source>
        <strain evidence="7">Ellin6076</strain>
    </source>
</reference>
<evidence type="ECO:0000259" key="6">
    <source>
        <dbReference type="SMART" id="SM00363"/>
    </source>
</evidence>
<dbReference type="PIRSF" id="PIRSF016821">
    <property type="entry name" value="HSP15"/>
    <property type="match status" value="1"/>
</dbReference>
<evidence type="ECO:0000256" key="5">
    <source>
        <dbReference type="SAM" id="MobiDB-lite"/>
    </source>
</evidence>
<dbReference type="KEGG" id="sus:Acid_4065"/>
<dbReference type="FunCoup" id="Q01Z85">
    <property type="interactions" value="157"/>
</dbReference>
<proteinExistence type="inferred from homology"/>
<dbReference type="InParanoid" id="Q01Z85"/>
<keyword evidence="2 4" id="KW-0694">RNA-binding</keyword>
<feature type="region of interest" description="Disordered" evidence="5">
    <location>
        <begin position="105"/>
        <end position="135"/>
    </location>
</feature>